<dbReference type="AlphaFoldDB" id="A0A816HVC0"/>
<evidence type="ECO:0000256" key="1">
    <source>
        <dbReference type="SAM" id="MobiDB-lite"/>
    </source>
</evidence>
<gene>
    <name evidence="2" type="ORF">XAT740_LOCUS64275</name>
</gene>
<protein>
    <submittedName>
        <fullName evidence="2">Uncharacterized protein</fullName>
    </submittedName>
</protein>
<feature type="region of interest" description="Disordered" evidence="1">
    <location>
        <begin position="42"/>
        <end position="67"/>
    </location>
</feature>
<sequence>MHPMLLVRTTTRLSATLRPTSSTSHLSTLQSTIPIIATVQPTSSSTMSTTSPTLRRLSPQTVWMSST</sequence>
<evidence type="ECO:0000313" key="3">
    <source>
        <dbReference type="Proteomes" id="UP000663828"/>
    </source>
</evidence>
<accession>A0A816HVC0</accession>
<reference evidence="2" key="1">
    <citation type="submission" date="2021-02" db="EMBL/GenBank/DDBJ databases">
        <authorList>
            <person name="Nowell W R."/>
        </authorList>
    </citation>
    <scope>NUCLEOTIDE SEQUENCE</scope>
</reference>
<feature type="compositionally biased region" description="Polar residues" evidence="1">
    <location>
        <begin position="58"/>
        <end position="67"/>
    </location>
</feature>
<keyword evidence="3" id="KW-1185">Reference proteome</keyword>
<dbReference type="Proteomes" id="UP000663828">
    <property type="component" value="Unassembled WGS sequence"/>
</dbReference>
<dbReference type="EMBL" id="CAJNOR010021855">
    <property type="protein sequence ID" value="CAF1691614.1"/>
    <property type="molecule type" value="Genomic_DNA"/>
</dbReference>
<name>A0A816HVC0_ADIRI</name>
<feature type="compositionally biased region" description="Low complexity" evidence="1">
    <location>
        <begin position="42"/>
        <end position="53"/>
    </location>
</feature>
<organism evidence="2 3">
    <name type="scientific">Adineta ricciae</name>
    <name type="common">Rotifer</name>
    <dbReference type="NCBI Taxonomy" id="249248"/>
    <lineage>
        <taxon>Eukaryota</taxon>
        <taxon>Metazoa</taxon>
        <taxon>Spiralia</taxon>
        <taxon>Gnathifera</taxon>
        <taxon>Rotifera</taxon>
        <taxon>Eurotatoria</taxon>
        <taxon>Bdelloidea</taxon>
        <taxon>Adinetida</taxon>
        <taxon>Adinetidae</taxon>
        <taxon>Adineta</taxon>
    </lineage>
</organism>
<evidence type="ECO:0000313" key="2">
    <source>
        <dbReference type="EMBL" id="CAF1691614.1"/>
    </source>
</evidence>
<comment type="caution">
    <text evidence="2">The sequence shown here is derived from an EMBL/GenBank/DDBJ whole genome shotgun (WGS) entry which is preliminary data.</text>
</comment>
<proteinExistence type="predicted"/>
<feature type="non-terminal residue" evidence="2">
    <location>
        <position position="1"/>
    </location>
</feature>